<protein>
    <recommendedName>
        <fullName evidence="1">NAD-dependent epimerase/dehydratase domain-containing protein</fullName>
    </recommendedName>
</protein>
<dbReference type="InterPro" id="IPR036291">
    <property type="entry name" value="NAD(P)-bd_dom_sf"/>
</dbReference>
<dbReference type="eggNOG" id="ENOG502RYYC">
    <property type="taxonomic scope" value="Eukaryota"/>
</dbReference>
<dbReference type="KEGG" id="ehx:EMIHUDRAFT_453554"/>
<reference evidence="3" key="1">
    <citation type="journal article" date="2013" name="Nature">
        <title>Pan genome of the phytoplankton Emiliania underpins its global distribution.</title>
        <authorList>
            <person name="Read B.A."/>
            <person name="Kegel J."/>
            <person name="Klute M.J."/>
            <person name="Kuo A."/>
            <person name="Lefebvre S.C."/>
            <person name="Maumus F."/>
            <person name="Mayer C."/>
            <person name="Miller J."/>
            <person name="Monier A."/>
            <person name="Salamov A."/>
            <person name="Young J."/>
            <person name="Aguilar M."/>
            <person name="Claverie J.M."/>
            <person name="Frickenhaus S."/>
            <person name="Gonzalez K."/>
            <person name="Herman E.K."/>
            <person name="Lin Y.C."/>
            <person name="Napier J."/>
            <person name="Ogata H."/>
            <person name="Sarno A.F."/>
            <person name="Shmutz J."/>
            <person name="Schroeder D."/>
            <person name="de Vargas C."/>
            <person name="Verret F."/>
            <person name="von Dassow P."/>
            <person name="Valentin K."/>
            <person name="Van de Peer Y."/>
            <person name="Wheeler G."/>
            <person name="Dacks J.B."/>
            <person name="Delwiche C.F."/>
            <person name="Dyhrman S.T."/>
            <person name="Glockner G."/>
            <person name="John U."/>
            <person name="Richards T."/>
            <person name="Worden A.Z."/>
            <person name="Zhang X."/>
            <person name="Grigoriev I.V."/>
            <person name="Allen A.E."/>
            <person name="Bidle K."/>
            <person name="Borodovsky M."/>
            <person name="Bowler C."/>
            <person name="Brownlee C."/>
            <person name="Cock J.M."/>
            <person name="Elias M."/>
            <person name="Gladyshev V.N."/>
            <person name="Groth M."/>
            <person name="Guda C."/>
            <person name="Hadaegh A."/>
            <person name="Iglesias-Rodriguez M.D."/>
            <person name="Jenkins J."/>
            <person name="Jones B.M."/>
            <person name="Lawson T."/>
            <person name="Leese F."/>
            <person name="Lindquist E."/>
            <person name="Lobanov A."/>
            <person name="Lomsadze A."/>
            <person name="Malik S.B."/>
            <person name="Marsh M.E."/>
            <person name="Mackinder L."/>
            <person name="Mock T."/>
            <person name="Mueller-Roeber B."/>
            <person name="Pagarete A."/>
            <person name="Parker M."/>
            <person name="Probert I."/>
            <person name="Quesneville H."/>
            <person name="Raines C."/>
            <person name="Rensing S.A."/>
            <person name="Riano-Pachon D.M."/>
            <person name="Richier S."/>
            <person name="Rokitta S."/>
            <person name="Shiraiwa Y."/>
            <person name="Soanes D.M."/>
            <person name="van der Giezen M."/>
            <person name="Wahlund T.M."/>
            <person name="Williams B."/>
            <person name="Wilson W."/>
            <person name="Wolfe G."/>
            <person name="Wurch L.L."/>
        </authorList>
    </citation>
    <scope>NUCLEOTIDE SEQUENCE</scope>
</reference>
<dbReference type="InterPro" id="IPR001509">
    <property type="entry name" value="Epimerase_deHydtase"/>
</dbReference>
<dbReference type="STRING" id="2903.R1B8F2"/>
<keyword evidence="3" id="KW-1185">Reference proteome</keyword>
<dbReference type="AlphaFoldDB" id="A0A0D3I3T3"/>
<dbReference type="PANTHER" id="PTHR43245">
    <property type="entry name" value="BIFUNCTIONAL POLYMYXIN RESISTANCE PROTEIN ARNA"/>
    <property type="match status" value="1"/>
</dbReference>
<dbReference type="Pfam" id="PF01370">
    <property type="entry name" value="Epimerase"/>
    <property type="match status" value="1"/>
</dbReference>
<evidence type="ECO:0000313" key="3">
    <source>
        <dbReference type="Proteomes" id="UP000013827"/>
    </source>
</evidence>
<feature type="domain" description="NAD-dependent epimerase/dehydratase" evidence="1">
    <location>
        <begin position="9"/>
        <end position="212"/>
    </location>
</feature>
<evidence type="ECO:0000313" key="2">
    <source>
        <dbReference type="EnsemblProtists" id="EOD05918"/>
    </source>
</evidence>
<sequence length="326" mass="34087">MAASARPSVLVLGGTQFIGRASVAALLSDGGYDVTLLNRGRSRPNPFEGRVATLKADRTDAAAVEAALASRRWDAVIDFIAFAPADLAPIVSRRESIGLYVVISTDSVYMACDPGSFSRGAAGGLLEESSGGAIDVARAADDRYGEGKLLLERALAESGLRYVALRLPDVLGRHENTGRQHSLITRLIKGKAVSVVFAEDVATAVAAVLARGEAVSWRRLVAGLADALRNQGVSVPPPTFDPEASTRFLSVDFGHLDGGAAERALPGWAAAPLAQRLEETAAWWGLRTFVHKADTRPASLGQNIGPECSAAALLGQNVGPRGGVLV</sequence>
<dbReference type="OMA" id="AWWGLRT"/>
<dbReference type="EnsemblProtists" id="EOD05918">
    <property type="protein sequence ID" value="EOD05918"/>
    <property type="gene ID" value="EMIHUDRAFT_453554"/>
</dbReference>
<name>A0A0D3I3T3_EMIH1</name>
<reference evidence="2" key="2">
    <citation type="submission" date="2024-10" db="UniProtKB">
        <authorList>
            <consortium name="EnsemblProtists"/>
        </authorList>
    </citation>
    <scope>IDENTIFICATION</scope>
</reference>
<dbReference type="PaxDb" id="2903-EOD05918"/>
<proteinExistence type="predicted"/>
<organism evidence="2 3">
    <name type="scientific">Emiliania huxleyi (strain CCMP1516)</name>
    <dbReference type="NCBI Taxonomy" id="280463"/>
    <lineage>
        <taxon>Eukaryota</taxon>
        <taxon>Haptista</taxon>
        <taxon>Haptophyta</taxon>
        <taxon>Prymnesiophyceae</taxon>
        <taxon>Isochrysidales</taxon>
        <taxon>Noelaerhabdaceae</taxon>
        <taxon>Emiliania</taxon>
    </lineage>
</organism>
<dbReference type="HOGENOM" id="CLU_746868_0_0_1"/>
<dbReference type="Gene3D" id="3.40.50.720">
    <property type="entry name" value="NAD(P)-binding Rossmann-like Domain"/>
    <property type="match status" value="1"/>
</dbReference>
<accession>A0A0D3I3T3</accession>
<dbReference type="GeneID" id="17252131"/>
<dbReference type="InterPro" id="IPR050177">
    <property type="entry name" value="Lipid_A_modif_metabolic_enz"/>
</dbReference>
<dbReference type="SUPFAM" id="SSF51735">
    <property type="entry name" value="NAD(P)-binding Rossmann-fold domains"/>
    <property type="match status" value="1"/>
</dbReference>
<evidence type="ECO:0000259" key="1">
    <source>
        <dbReference type="Pfam" id="PF01370"/>
    </source>
</evidence>
<dbReference type="RefSeq" id="XP_005758347.1">
    <property type="nucleotide sequence ID" value="XM_005758290.1"/>
</dbReference>
<dbReference type="Proteomes" id="UP000013827">
    <property type="component" value="Unassembled WGS sequence"/>
</dbReference>